<reference evidence="1" key="1">
    <citation type="submission" date="2024-09" db="EMBL/GenBank/DDBJ databases">
        <title>Draft Genome Sequences of Neofusicoccum parvum.</title>
        <authorList>
            <person name="Ashida A."/>
            <person name="Camagna M."/>
            <person name="Tanaka A."/>
            <person name="Takemoto D."/>
        </authorList>
    </citation>
    <scope>NUCLEOTIDE SEQUENCE</scope>
    <source>
        <strain evidence="1">PPO83</strain>
    </source>
</reference>
<sequence>MNDSEQEIIVYKHSSTGGKPDVVITTKSQLEDLINSDSSIRVSRKPIPRGHRHVEIFQRDIMPETERAAHAHYPNMGSSIASVTLPNRVWMQRQLTARQFSELHILSVSATAPRLCVR</sequence>
<evidence type="ECO:0000313" key="2">
    <source>
        <dbReference type="Proteomes" id="UP001165186"/>
    </source>
</evidence>
<protein>
    <submittedName>
        <fullName evidence="1">Uncharacterized protein</fullName>
    </submittedName>
</protein>
<comment type="caution">
    <text evidence="1">The sequence shown here is derived from an EMBL/GenBank/DDBJ whole genome shotgun (WGS) entry which is preliminary data.</text>
</comment>
<proteinExistence type="predicted"/>
<name>A0ACB5S248_9PEZI</name>
<dbReference type="EMBL" id="BSXG01000031">
    <property type="protein sequence ID" value="GME26783.1"/>
    <property type="molecule type" value="Genomic_DNA"/>
</dbReference>
<evidence type="ECO:0000313" key="1">
    <source>
        <dbReference type="EMBL" id="GME26783.1"/>
    </source>
</evidence>
<gene>
    <name evidence="1" type="primary">g12583</name>
    <name evidence="1" type="ORF">NpPPO83_00012583</name>
</gene>
<dbReference type="Proteomes" id="UP001165186">
    <property type="component" value="Unassembled WGS sequence"/>
</dbReference>
<accession>A0ACB5S248</accession>
<keyword evidence="2" id="KW-1185">Reference proteome</keyword>
<organism evidence="1 2">
    <name type="scientific">Neofusicoccum parvum</name>
    <dbReference type="NCBI Taxonomy" id="310453"/>
    <lineage>
        <taxon>Eukaryota</taxon>
        <taxon>Fungi</taxon>
        <taxon>Dikarya</taxon>
        <taxon>Ascomycota</taxon>
        <taxon>Pezizomycotina</taxon>
        <taxon>Dothideomycetes</taxon>
        <taxon>Dothideomycetes incertae sedis</taxon>
        <taxon>Botryosphaeriales</taxon>
        <taxon>Botryosphaeriaceae</taxon>
        <taxon>Neofusicoccum</taxon>
    </lineage>
</organism>